<gene>
    <name evidence="2" type="ORF">F4561_003861</name>
</gene>
<dbReference type="Gene3D" id="3.10.450.50">
    <property type="match status" value="1"/>
</dbReference>
<accession>A0A7W7RK84</accession>
<dbReference type="EMBL" id="JACHJT010000001">
    <property type="protein sequence ID" value="MBB4933041.1"/>
    <property type="molecule type" value="Genomic_DNA"/>
</dbReference>
<comment type="caution">
    <text evidence="2">The sequence shown here is derived from an EMBL/GenBank/DDBJ whole genome shotgun (WGS) entry which is preliminary data.</text>
</comment>
<proteinExistence type="predicted"/>
<reference evidence="2 3" key="1">
    <citation type="submission" date="2020-08" db="EMBL/GenBank/DDBJ databases">
        <title>Sequencing the genomes of 1000 actinobacteria strains.</title>
        <authorList>
            <person name="Klenk H.-P."/>
        </authorList>
    </citation>
    <scope>NUCLEOTIDE SEQUENCE [LARGE SCALE GENOMIC DNA]</scope>
    <source>
        <strain evidence="2 3">DSM 102030</strain>
    </source>
</reference>
<protein>
    <recommendedName>
        <fullName evidence="1">SnoaL-like domain-containing protein</fullName>
    </recommendedName>
</protein>
<name>A0A7W7RK84_9ACTN</name>
<dbReference type="AlphaFoldDB" id="A0A7W7RK84"/>
<dbReference type="Proteomes" id="UP000523007">
    <property type="component" value="Unassembled WGS sequence"/>
</dbReference>
<sequence>MPGTPSPRDVFDRFQRNVLEGGGLALTADMCAQDVIVETPVAPPGHPRRFDGREQFAAFAEAARAALAHVRFEEFRNVVPQETADPEVLIVEYEIAATDTATGRSATAPFILVLRVRDGVVTHFREYQDTAALAAFAQPA</sequence>
<dbReference type="RefSeq" id="WP_184580721.1">
    <property type="nucleotide sequence ID" value="NZ_JACHJT010000001.1"/>
</dbReference>
<dbReference type="SUPFAM" id="SSF54427">
    <property type="entry name" value="NTF2-like"/>
    <property type="match status" value="1"/>
</dbReference>
<evidence type="ECO:0000313" key="2">
    <source>
        <dbReference type="EMBL" id="MBB4933041.1"/>
    </source>
</evidence>
<dbReference type="Pfam" id="PF12680">
    <property type="entry name" value="SnoaL_2"/>
    <property type="match status" value="1"/>
</dbReference>
<evidence type="ECO:0000313" key="3">
    <source>
        <dbReference type="Proteomes" id="UP000523007"/>
    </source>
</evidence>
<organism evidence="2 3">
    <name type="scientific">Lipingzhangella halophila</name>
    <dbReference type="NCBI Taxonomy" id="1783352"/>
    <lineage>
        <taxon>Bacteria</taxon>
        <taxon>Bacillati</taxon>
        <taxon>Actinomycetota</taxon>
        <taxon>Actinomycetes</taxon>
        <taxon>Streptosporangiales</taxon>
        <taxon>Nocardiopsidaceae</taxon>
        <taxon>Lipingzhangella</taxon>
    </lineage>
</organism>
<feature type="domain" description="SnoaL-like" evidence="1">
    <location>
        <begin position="18"/>
        <end position="123"/>
    </location>
</feature>
<dbReference type="InterPro" id="IPR037401">
    <property type="entry name" value="SnoaL-like"/>
</dbReference>
<keyword evidence="3" id="KW-1185">Reference proteome</keyword>
<dbReference type="InterPro" id="IPR032710">
    <property type="entry name" value="NTF2-like_dom_sf"/>
</dbReference>
<evidence type="ECO:0000259" key="1">
    <source>
        <dbReference type="Pfam" id="PF12680"/>
    </source>
</evidence>